<evidence type="ECO:0000313" key="6">
    <source>
        <dbReference type="EMBL" id="MFB9641022.1"/>
    </source>
</evidence>
<name>A0ABV5SL11_9MICO</name>
<proteinExistence type="predicted"/>
<dbReference type="InterPro" id="IPR004111">
    <property type="entry name" value="Repressor_TetR_C"/>
</dbReference>
<accession>A0ABV5SL11</accession>
<dbReference type="InterPro" id="IPR001647">
    <property type="entry name" value="HTH_TetR"/>
</dbReference>
<evidence type="ECO:0000313" key="7">
    <source>
        <dbReference type="Proteomes" id="UP001589667"/>
    </source>
</evidence>
<evidence type="ECO:0000256" key="2">
    <source>
        <dbReference type="ARBA" id="ARBA00023125"/>
    </source>
</evidence>
<comment type="caution">
    <text evidence="6">The sequence shown here is derived from an EMBL/GenBank/DDBJ whole genome shotgun (WGS) entry which is preliminary data.</text>
</comment>
<evidence type="ECO:0000259" key="5">
    <source>
        <dbReference type="PROSITE" id="PS50977"/>
    </source>
</evidence>
<dbReference type="SUPFAM" id="SSF48498">
    <property type="entry name" value="Tetracyclin repressor-like, C-terminal domain"/>
    <property type="match status" value="1"/>
</dbReference>
<dbReference type="Gene3D" id="1.10.357.10">
    <property type="entry name" value="Tetracycline Repressor, domain 2"/>
    <property type="match status" value="1"/>
</dbReference>
<dbReference type="SUPFAM" id="SSF46689">
    <property type="entry name" value="Homeodomain-like"/>
    <property type="match status" value="1"/>
</dbReference>
<feature type="DNA-binding region" description="H-T-H motif" evidence="4">
    <location>
        <begin position="50"/>
        <end position="69"/>
    </location>
</feature>
<evidence type="ECO:0000256" key="1">
    <source>
        <dbReference type="ARBA" id="ARBA00023015"/>
    </source>
</evidence>
<organism evidence="6 7">
    <name type="scientific">Agromyces lapidis</name>
    <dbReference type="NCBI Taxonomy" id="279574"/>
    <lineage>
        <taxon>Bacteria</taxon>
        <taxon>Bacillati</taxon>
        <taxon>Actinomycetota</taxon>
        <taxon>Actinomycetes</taxon>
        <taxon>Micrococcales</taxon>
        <taxon>Microbacteriaceae</taxon>
        <taxon>Agromyces</taxon>
    </lineage>
</organism>
<dbReference type="PROSITE" id="PS50977">
    <property type="entry name" value="HTH_TETR_2"/>
    <property type="match status" value="1"/>
</dbReference>
<sequence length="248" mass="26928">MPEPLLDLLWRDRAAAPVSRRRGPKARHSTTDVVTLAIDLAVEGGIGAVTIRALAQKLELTPMSVYTHVNSRDDLLVLMADQAHGSMTPTPFGRSTWRTRVRRVADDNLALLREHPWLLDLDDPRTALGPGTIAKYDRELHAFDGTSLDDVSRDAALTFVLDFTRATAARIVVRPETGEFSELWEQSVAGLAAYLGDDLPLAQRVGRAAGEAMGGPYDAERAWEFGLARVLAGLADLAGLRDAPPAAE</sequence>
<keyword evidence="2 4" id="KW-0238">DNA-binding</keyword>
<evidence type="ECO:0000256" key="3">
    <source>
        <dbReference type="ARBA" id="ARBA00023163"/>
    </source>
</evidence>
<evidence type="ECO:0000256" key="4">
    <source>
        <dbReference type="PROSITE-ProRule" id="PRU00335"/>
    </source>
</evidence>
<keyword evidence="7" id="KW-1185">Reference proteome</keyword>
<feature type="domain" description="HTH tetR-type" evidence="5">
    <location>
        <begin position="27"/>
        <end position="87"/>
    </location>
</feature>
<dbReference type="RefSeq" id="WP_157423581.1">
    <property type="nucleotide sequence ID" value="NZ_BAAANI010000008.1"/>
</dbReference>
<dbReference type="Proteomes" id="UP001589667">
    <property type="component" value="Unassembled WGS sequence"/>
</dbReference>
<reference evidence="6 7" key="1">
    <citation type="submission" date="2024-09" db="EMBL/GenBank/DDBJ databases">
        <authorList>
            <person name="Sun Q."/>
            <person name="Mori K."/>
        </authorList>
    </citation>
    <scope>NUCLEOTIDE SEQUENCE [LARGE SCALE GENOMIC DNA]</scope>
    <source>
        <strain evidence="6 7">JCM 14321</strain>
    </source>
</reference>
<dbReference type="Pfam" id="PF02909">
    <property type="entry name" value="TetR_C_1"/>
    <property type="match status" value="1"/>
</dbReference>
<dbReference type="EMBL" id="JBHMBL010000001">
    <property type="protein sequence ID" value="MFB9641022.1"/>
    <property type="molecule type" value="Genomic_DNA"/>
</dbReference>
<keyword evidence="3" id="KW-0804">Transcription</keyword>
<gene>
    <name evidence="6" type="ORF">ACFFQV_01850</name>
</gene>
<protein>
    <submittedName>
        <fullName evidence="6">TetR/AcrR family transcriptional regulator</fullName>
    </submittedName>
</protein>
<keyword evidence="1" id="KW-0805">Transcription regulation</keyword>
<dbReference type="InterPro" id="IPR036271">
    <property type="entry name" value="Tet_transcr_reg_TetR-rel_C_sf"/>
</dbReference>
<dbReference type="Gene3D" id="1.10.10.60">
    <property type="entry name" value="Homeodomain-like"/>
    <property type="match status" value="1"/>
</dbReference>
<dbReference type="InterPro" id="IPR009057">
    <property type="entry name" value="Homeodomain-like_sf"/>
</dbReference>